<evidence type="ECO:0008006" key="4">
    <source>
        <dbReference type="Google" id="ProtNLM"/>
    </source>
</evidence>
<name>A0A972JGY3_9FLAO</name>
<evidence type="ECO:0000256" key="1">
    <source>
        <dbReference type="SAM" id="SignalP"/>
    </source>
</evidence>
<evidence type="ECO:0000313" key="3">
    <source>
        <dbReference type="Proteomes" id="UP000712080"/>
    </source>
</evidence>
<evidence type="ECO:0000313" key="2">
    <source>
        <dbReference type="EMBL" id="NMH28676.1"/>
    </source>
</evidence>
<reference evidence="2" key="1">
    <citation type="submission" date="2020-02" db="EMBL/GenBank/DDBJ databases">
        <title>Flavobacterium sp. genome.</title>
        <authorList>
            <person name="Jung H.S."/>
            <person name="Baek J.H."/>
            <person name="Jeon C.O."/>
        </authorList>
    </citation>
    <scope>NUCLEOTIDE SEQUENCE</scope>
    <source>
        <strain evidence="2">SE-s28</strain>
    </source>
</reference>
<dbReference type="EMBL" id="JAAMPU010000106">
    <property type="protein sequence ID" value="NMH28676.1"/>
    <property type="molecule type" value="Genomic_DNA"/>
</dbReference>
<dbReference type="RefSeq" id="WP_169527779.1">
    <property type="nucleotide sequence ID" value="NZ_JAAMPU010000106.1"/>
</dbReference>
<feature type="signal peptide" evidence="1">
    <location>
        <begin position="1"/>
        <end position="17"/>
    </location>
</feature>
<feature type="chain" id="PRO_5037287338" description="Lipocalin-like domain-containing protein" evidence="1">
    <location>
        <begin position="18"/>
        <end position="336"/>
    </location>
</feature>
<sequence>MKKYDVYAFANSIRLMAATALFGLSAIFVGCGDDDATAVSPNIPTVASFNALRQTALESRTQHFDFVANGTSVTVTSEKGVTITINTSCLTLNGASVTGNLDLDFVEIFDGGDMAVTNKTTRGVNADGDLAMLVSGGEFFIGVYKDGQKVDVSCGINIVVPANLSGGVDQDMTLWNAVESDTLATPDVIWNPIVPTPQGNFLNNEGSFYFAFLQDFGWVNCDRFYSFTGPKTTILVDVPEIYNNQNCSVYLSYDGEGSALANLDHYTTDGYFSEHYGQVPVGLACHVIFISEDNGNYRYAIKPVTISEGDIVTISLSETVTGTEAQLVSAINAAQE</sequence>
<dbReference type="AlphaFoldDB" id="A0A972JGY3"/>
<dbReference type="Proteomes" id="UP000712080">
    <property type="component" value="Unassembled WGS sequence"/>
</dbReference>
<keyword evidence="1" id="KW-0732">Signal</keyword>
<dbReference type="PROSITE" id="PS51257">
    <property type="entry name" value="PROKAR_LIPOPROTEIN"/>
    <property type="match status" value="1"/>
</dbReference>
<keyword evidence="3" id="KW-1185">Reference proteome</keyword>
<gene>
    <name evidence="2" type="ORF">G6047_11595</name>
</gene>
<comment type="caution">
    <text evidence="2">The sequence shown here is derived from an EMBL/GenBank/DDBJ whole genome shotgun (WGS) entry which is preliminary data.</text>
</comment>
<protein>
    <recommendedName>
        <fullName evidence="4">Lipocalin-like domain-containing protein</fullName>
    </recommendedName>
</protein>
<accession>A0A972JGY3</accession>
<organism evidence="2 3">
    <name type="scientific">Flavobacterium silvaticum</name>
    <dbReference type="NCBI Taxonomy" id="1852020"/>
    <lineage>
        <taxon>Bacteria</taxon>
        <taxon>Pseudomonadati</taxon>
        <taxon>Bacteroidota</taxon>
        <taxon>Flavobacteriia</taxon>
        <taxon>Flavobacteriales</taxon>
        <taxon>Flavobacteriaceae</taxon>
        <taxon>Flavobacterium</taxon>
    </lineage>
</organism>
<proteinExistence type="predicted"/>